<evidence type="ECO:0000313" key="2">
    <source>
        <dbReference type="EMBL" id="MFD1374460.1"/>
    </source>
</evidence>
<proteinExistence type="predicted"/>
<comment type="caution">
    <text evidence="2">The sequence shown here is derived from an EMBL/GenBank/DDBJ whole genome shotgun (WGS) entry which is preliminary data.</text>
</comment>
<keyword evidence="1" id="KW-1133">Transmembrane helix</keyword>
<gene>
    <name evidence="2" type="ORF">ACFQ5G_54800</name>
</gene>
<evidence type="ECO:0000313" key="3">
    <source>
        <dbReference type="Proteomes" id="UP001597183"/>
    </source>
</evidence>
<organism evidence="2 3">
    <name type="scientific">Actinoplanes sichuanensis</name>
    <dbReference type="NCBI Taxonomy" id="512349"/>
    <lineage>
        <taxon>Bacteria</taxon>
        <taxon>Bacillati</taxon>
        <taxon>Actinomycetota</taxon>
        <taxon>Actinomycetes</taxon>
        <taxon>Micromonosporales</taxon>
        <taxon>Micromonosporaceae</taxon>
        <taxon>Actinoplanes</taxon>
    </lineage>
</organism>
<keyword evidence="1" id="KW-0472">Membrane</keyword>
<dbReference type="Proteomes" id="UP001597183">
    <property type="component" value="Unassembled WGS sequence"/>
</dbReference>
<sequence length="86" mass="9396">MTTTNRQVDGRSDERWGVLSPADRFRVTPITYPTLWQSMVSSFVILGRTLLITLIGFALLIGVTMVIAIALTSALGMVGFDPSTSY</sequence>
<accession>A0ABW4AW23</accession>
<reference evidence="3" key="1">
    <citation type="journal article" date="2019" name="Int. J. Syst. Evol. Microbiol.">
        <title>The Global Catalogue of Microorganisms (GCM) 10K type strain sequencing project: providing services to taxonomists for standard genome sequencing and annotation.</title>
        <authorList>
            <consortium name="The Broad Institute Genomics Platform"/>
            <consortium name="The Broad Institute Genome Sequencing Center for Infectious Disease"/>
            <person name="Wu L."/>
            <person name="Ma J."/>
        </authorList>
    </citation>
    <scope>NUCLEOTIDE SEQUENCE [LARGE SCALE GENOMIC DNA]</scope>
    <source>
        <strain evidence="3">CCM 7526</strain>
    </source>
</reference>
<protein>
    <submittedName>
        <fullName evidence="2">Uncharacterized protein</fullName>
    </submittedName>
</protein>
<keyword evidence="1" id="KW-0812">Transmembrane</keyword>
<dbReference type="EMBL" id="JBHTMK010000083">
    <property type="protein sequence ID" value="MFD1374460.1"/>
    <property type="molecule type" value="Genomic_DNA"/>
</dbReference>
<name>A0ABW4AW23_9ACTN</name>
<dbReference type="RefSeq" id="WP_317794422.1">
    <property type="nucleotide sequence ID" value="NZ_AP028461.1"/>
</dbReference>
<keyword evidence="3" id="KW-1185">Reference proteome</keyword>
<feature type="transmembrane region" description="Helical" evidence="1">
    <location>
        <begin position="49"/>
        <end position="80"/>
    </location>
</feature>
<evidence type="ECO:0000256" key="1">
    <source>
        <dbReference type="SAM" id="Phobius"/>
    </source>
</evidence>